<keyword evidence="5 9" id="KW-0472">Membrane</keyword>
<name>A0AAU9WJS7_9CNID</name>
<evidence type="ECO:0000256" key="5">
    <source>
        <dbReference type="ARBA" id="ARBA00023136"/>
    </source>
</evidence>
<keyword evidence="6 8" id="KW-0675">Receptor</keyword>
<dbReference type="Gene3D" id="1.20.1070.10">
    <property type="entry name" value="Rhodopsin 7-helix transmembrane proteins"/>
    <property type="match status" value="2"/>
</dbReference>
<feature type="transmembrane region" description="Helical" evidence="9">
    <location>
        <begin position="231"/>
        <end position="254"/>
    </location>
</feature>
<dbReference type="EMBL" id="CALNXJ010000015">
    <property type="protein sequence ID" value="CAH3116322.1"/>
    <property type="molecule type" value="Genomic_DNA"/>
</dbReference>
<protein>
    <recommendedName>
        <fullName evidence="10">G-protein coupled receptors family 1 profile domain-containing protein</fullName>
    </recommendedName>
</protein>
<dbReference type="CDD" id="cd00637">
    <property type="entry name" value="7tm_classA_rhodopsin-like"/>
    <property type="match status" value="1"/>
</dbReference>
<sequence length="461" mass="51242">MTWGPVCIVVIFETAGFDIPREIFATVISLMFSSSYVNPIIYGIMNPQLQLAFKRALSCGRYGNNNVSQNCKGRVTLSAGVTICHVNVLLHHKMVNNSDSIATDPLGRSRTEIGFEVSLAILVCLACIPGNLLVIYVINKDSRLKSITNTFIRNLALTDISMATLHMPFWIVSLYTGAWNFSQRWCEISAMIQFTLGIASILNMGVIALNRYIRVVKPALYSRIFPSKRTAWFYCVLVWLVALLCATPPLYGWGKFEFHAKFSVCTFSWKIEQISYLLLVVGGVVNGCTVAIFYCYYKIYQTVKQSSLNLNAHNVGNQCVNARRTDIKLLKASFTVVCVFVMTWGPVSIVVVIETAGCKIPREIFATVIYLMFSSSYVNPIIYGIMNPQFQLAFKKALSCGRYGNDNVNQNCTGNGASKRTTNDEGRLAVSTQNSAFSKTLTTEQSVSEHKDATMLGSVLE</sequence>
<evidence type="ECO:0000256" key="6">
    <source>
        <dbReference type="ARBA" id="ARBA00023170"/>
    </source>
</evidence>
<evidence type="ECO:0000256" key="4">
    <source>
        <dbReference type="ARBA" id="ARBA00023040"/>
    </source>
</evidence>
<feature type="transmembrane region" description="Helical" evidence="9">
    <location>
        <begin position="274"/>
        <end position="297"/>
    </location>
</feature>
<comment type="subcellular location">
    <subcellularLocation>
        <location evidence="1">Membrane</location>
        <topology evidence="1">Multi-pass membrane protein</topology>
    </subcellularLocation>
</comment>
<dbReference type="PROSITE" id="PS50262">
    <property type="entry name" value="G_PROTEIN_RECEP_F1_2"/>
    <property type="match status" value="1"/>
</dbReference>
<keyword evidence="12" id="KW-1185">Reference proteome</keyword>
<dbReference type="InterPro" id="IPR017452">
    <property type="entry name" value="GPCR_Rhodpsn_7TM"/>
</dbReference>
<feature type="transmembrane region" description="Helical" evidence="9">
    <location>
        <begin position="191"/>
        <end position="210"/>
    </location>
</feature>
<dbReference type="GO" id="GO:0004930">
    <property type="term" value="F:G protein-coupled receptor activity"/>
    <property type="evidence" value="ECO:0007669"/>
    <property type="project" value="UniProtKB-KW"/>
</dbReference>
<evidence type="ECO:0000256" key="8">
    <source>
        <dbReference type="RuleBase" id="RU000688"/>
    </source>
</evidence>
<accession>A0AAU9WJS7</accession>
<feature type="transmembrane region" description="Helical" evidence="9">
    <location>
        <begin position="332"/>
        <end position="353"/>
    </location>
</feature>
<evidence type="ECO:0000259" key="10">
    <source>
        <dbReference type="PROSITE" id="PS50262"/>
    </source>
</evidence>
<proteinExistence type="inferred from homology"/>
<evidence type="ECO:0000256" key="3">
    <source>
        <dbReference type="ARBA" id="ARBA00022989"/>
    </source>
</evidence>
<evidence type="ECO:0000313" key="11">
    <source>
        <dbReference type="EMBL" id="CAH3116322.1"/>
    </source>
</evidence>
<keyword evidence="3 9" id="KW-1133">Transmembrane helix</keyword>
<dbReference type="GO" id="GO:0016020">
    <property type="term" value="C:membrane"/>
    <property type="evidence" value="ECO:0007669"/>
    <property type="project" value="UniProtKB-SubCell"/>
</dbReference>
<feature type="transmembrane region" description="Helical" evidence="9">
    <location>
        <begin position="151"/>
        <end position="171"/>
    </location>
</feature>
<dbReference type="PROSITE" id="PS00237">
    <property type="entry name" value="G_PROTEIN_RECEP_F1_1"/>
    <property type="match status" value="1"/>
</dbReference>
<keyword evidence="4 8" id="KW-0297">G-protein coupled receptor</keyword>
<dbReference type="PRINTS" id="PR00237">
    <property type="entry name" value="GPCRRHODOPSN"/>
</dbReference>
<feature type="domain" description="G-protein coupled receptors family 1 profile" evidence="10">
    <location>
        <begin position="130"/>
        <end position="383"/>
    </location>
</feature>
<keyword evidence="2 8" id="KW-0812">Transmembrane</keyword>
<feature type="transmembrane region" description="Helical" evidence="9">
    <location>
        <begin position="365"/>
        <end position="386"/>
    </location>
</feature>
<reference evidence="11 12" key="1">
    <citation type="submission" date="2022-05" db="EMBL/GenBank/DDBJ databases">
        <authorList>
            <consortium name="Genoscope - CEA"/>
            <person name="William W."/>
        </authorList>
    </citation>
    <scope>NUCLEOTIDE SEQUENCE [LARGE SCALE GENOMIC DNA]</scope>
</reference>
<dbReference type="Pfam" id="PF00001">
    <property type="entry name" value="7tm_1"/>
    <property type="match status" value="1"/>
</dbReference>
<dbReference type="Proteomes" id="UP001159428">
    <property type="component" value="Unassembled WGS sequence"/>
</dbReference>
<evidence type="ECO:0000256" key="7">
    <source>
        <dbReference type="ARBA" id="ARBA00023224"/>
    </source>
</evidence>
<organism evidence="11 12">
    <name type="scientific">Pocillopora meandrina</name>
    <dbReference type="NCBI Taxonomy" id="46732"/>
    <lineage>
        <taxon>Eukaryota</taxon>
        <taxon>Metazoa</taxon>
        <taxon>Cnidaria</taxon>
        <taxon>Anthozoa</taxon>
        <taxon>Hexacorallia</taxon>
        <taxon>Scleractinia</taxon>
        <taxon>Astrocoeniina</taxon>
        <taxon>Pocilloporidae</taxon>
        <taxon>Pocillopora</taxon>
    </lineage>
</organism>
<dbReference type="InterPro" id="IPR000276">
    <property type="entry name" value="GPCR_Rhodpsn"/>
</dbReference>
<evidence type="ECO:0000256" key="1">
    <source>
        <dbReference type="ARBA" id="ARBA00004141"/>
    </source>
</evidence>
<evidence type="ECO:0000256" key="2">
    <source>
        <dbReference type="ARBA" id="ARBA00022692"/>
    </source>
</evidence>
<comment type="similarity">
    <text evidence="8">Belongs to the G-protein coupled receptor 1 family.</text>
</comment>
<feature type="transmembrane region" description="Helical" evidence="9">
    <location>
        <begin position="23"/>
        <end position="45"/>
    </location>
</feature>
<dbReference type="SUPFAM" id="SSF81321">
    <property type="entry name" value="Family A G protein-coupled receptor-like"/>
    <property type="match status" value="2"/>
</dbReference>
<feature type="transmembrane region" description="Helical" evidence="9">
    <location>
        <begin position="117"/>
        <end position="139"/>
    </location>
</feature>
<dbReference type="InterPro" id="IPR050125">
    <property type="entry name" value="GPCR_opsins"/>
</dbReference>
<dbReference type="PANTHER" id="PTHR24240">
    <property type="entry name" value="OPSIN"/>
    <property type="match status" value="1"/>
</dbReference>
<evidence type="ECO:0000256" key="9">
    <source>
        <dbReference type="SAM" id="Phobius"/>
    </source>
</evidence>
<comment type="caution">
    <text evidence="11">The sequence shown here is derived from an EMBL/GenBank/DDBJ whole genome shotgun (WGS) entry which is preliminary data.</text>
</comment>
<keyword evidence="7 8" id="KW-0807">Transducer</keyword>
<dbReference type="AlphaFoldDB" id="A0AAU9WJS7"/>
<evidence type="ECO:0000313" key="12">
    <source>
        <dbReference type="Proteomes" id="UP001159428"/>
    </source>
</evidence>
<gene>
    <name evidence="11" type="ORF">PMEA_00006381</name>
</gene>